<dbReference type="PANTHER" id="PTHR21541">
    <property type="entry name" value="BTB POZ DOMAIN CONTAINING 12"/>
    <property type="match status" value="1"/>
</dbReference>
<name>A0A016URZ2_9BILA</name>
<feature type="compositionally biased region" description="Low complexity" evidence="1">
    <location>
        <begin position="421"/>
        <end position="430"/>
    </location>
</feature>
<dbReference type="PANTHER" id="PTHR21541:SF3">
    <property type="entry name" value="STRUCTURE-SPECIFIC ENDONUCLEASE SUBUNIT SLX4"/>
    <property type="match status" value="1"/>
</dbReference>
<feature type="region of interest" description="Disordered" evidence="1">
    <location>
        <begin position="91"/>
        <end position="117"/>
    </location>
</feature>
<accession>A0A016URZ2</accession>
<dbReference type="Proteomes" id="UP000024635">
    <property type="component" value="Unassembled WGS sequence"/>
</dbReference>
<gene>
    <name evidence="2" type="primary">Acey_s0030.g2129</name>
    <name evidence="2" type="synonym">Acey-him-18</name>
    <name evidence="2" type="ORF">Y032_0030g2129</name>
</gene>
<evidence type="ECO:0000256" key="1">
    <source>
        <dbReference type="SAM" id="MobiDB-lite"/>
    </source>
</evidence>
<feature type="region of interest" description="Disordered" evidence="1">
    <location>
        <begin position="252"/>
        <end position="294"/>
    </location>
</feature>
<proteinExistence type="predicted"/>
<dbReference type="OrthoDB" id="5576441at2759"/>
<evidence type="ECO:0000313" key="2">
    <source>
        <dbReference type="EMBL" id="EYC17552.1"/>
    </source>
</evidence>
<sequence length="829" mass="91674">MCGEPQPPGPHRSAHAKRCGKAYNIPAKELLRLMETQSRVSDAKKRASMIHTKAPVPVKKEVAPPKLQGAPKSVFDENLQLAQAISASMTTEPMDAKHDSSPQFTRIADPNEKRRKRPRSYAIVELAPRSCKCEVLEKVHDRFLESFKVRKPSGETASHSEVCQRRSERTNMFMQYQTRLLEKLERLERLSEDLSSLTDSGMASDMQIQCSDGEVLPVGLYCLLWNWFFLHSDDLAPLCIRMLAATHSDGVVSASASGSDPTSTCSSVAANEEKVEESPDEQVTTPVESPAPSPVPEVIVPEILKVELNEPGTSEEMVSDQTLDSEDPLQGIQLADSTVNSSASDCIVIGVRGIGPIDKEWSWKLPLPLLPGYSSTDFPPFDSFVTNNISVDDECNLVVELCAKHRKDVATSAVRSEDSSSSKQDSAEAQTTYQTAPPLKLRSDTRYEKLISSSSRYDLATDAILWSVDFTFHLDTKHGPKEETFVLHDTSERDTLKPVRKSIRSSSDHILEKAVASSHSPCENDAPMHSSTQDSFFDTPRFFNPPETLRTNGIECDNSFTVNADSPGFVPPVAQSTPAQPAKKKPRFGSNVKILKTSGITPMPNYEGMSDEELKRELVKYGLRPMGRKRAIALLKRIYDEVHPVIDPFTPTVRPLVVENAGGNTPLASRQAKAKKPRARGKAVAVEPEVTQATVSVVKEHEKAQEVVEPEDEDFVDLGDKTLNEPRDEPPEESMIDDTGILPKDLEGMTRTFLAWLRRPENDQLYNHLLSLQPVLIDELHLRMSRADSAVCGIPKKALANVLDRLGVTFSLPLVYGHRKGNGARRGGK</sequence>
<comment type="caution">
    <text evidence="2">The sequence shown here is derived from an EMBL/GenBank/DDBJ whole genome shotgun (WGS) entry which is preliminary data.</text>
</comment>
<dbReference type="EMBL" id="JARK01001366">
    <property type="protein sequence ID" value="EYC17552.1"/>
    <property type="molecule type" value="Genomic_DNA"/>
</dbReference>
<dbReference type="GO" id="GO:0033557">
    <property type="term" value="C:Slx1-Slx4 complex"/>
    <property type="evidence" value="ECO:0007669"/>
    <property type="project" value="TreeGrafter"/>
</dbReference>
<dbReference type="GO" id="GO:0000712">
    <property type="term" value="P:resolution of meiotic recombination intermediates"/>
    <property type="evidence" value="ECO:0007669"/>
    <property type="project" value="TreeGrafter"/>
</dbReference>
<dbReference type="AlphaFoldDB" id="A0A016URZ2"/>
<evidence type="ECO:0000313" key="3">
    <source>
        <dbReference type="Proteomes" id="UP000024635"/>
    </source>
</evidence>
<organism evidence="2 3">
    <name type="scientific">Ancylostoma ceylanicum</name>
    <dbReference type="NCBI Taxonomy" id="53326"/>
    <lineage>
        <taxon>Eukaryota</taxon>
        <taxon>Metazoa</taxon>
        <taxon>Ecdysozoa</taxon>
        <taxon>Nematoda</taxon>
        <taxon>Chromadorea</taxon>
        <taxon>Rhabditida</taxon>
        <taxon>Rhabditina</taxon>
        <taxon>Rhabditomorpha</taxon>
        <taxon>Strongyloidea</taxon>
        <taxon>Ancylostomatidae</taxon>
        <taxon>Ancylostomatinae</taxon>
        <taxon>Ancylostoma</taxon>
    </lineage>
</organism>
<reference evidence="3" key="1">
    <citation type="journal article" date="2015" name="Nat. Genet.">
        <title>The genome and transcriptome of the zoonotic hookworm Ancylostoma ceylanicum identify infection-specific gene families.</title>
        <authorList>
            <person name="Schwarz E.M."/>
            <person name="Hu Y."/>
            <person name="Antoshechkin I."/>
            <person name="Miller M.M."/>
            <person name="Sternberg P.W."/>
            <person name="Aroian R.V."/>
        </authorList>
    </citation>
    <scope>NUCLEOTIDE SEQUENCE</scope>
    <source>
        <strain evidence="3">HY135</strain>
    </source>
</reference>
<dbReference type="STRING" id="53326.A0A016URZ2"/>
<evidence type="ECO:0008006" key="4">
    <source>
        <dbReference type="Google" id="ProtNLM"/>
    </source>
</evidence>
<keyword evidence="3" id="KW-1185">Reference proteome</keyword>
<protein>
    <recommendedName>
        <fullName evidence="4">Structure-specific endonuclease subunit SLX4</fullName>
    </recommendedName>
</protein>
<feature type="region of interest" description="Disordered" evidence="1">
    <location>
        <begin position="412"/>
        <end position="436"/>
    </location>
</feature>
<dbReference type="CDD" id="cd22999">
    <property type="entry name" value="SAP_SLX4"/>
    <property type="match status" value="1"/>
</dbReference>